<dbReference type="Proteomes" id="UP000076874">
    <property type="component" value="Unassembled WGS sequence"/>
</dbReference>
<evidence type="ECO:0000256" key="2">
    <source>
        <dbReference type="ARBA" id="ARBA00022692"/>
    </source>
</evidence>
<keyword evidence="9" id="KW-1185">Reference proteome</keyword>
<dbReference type="PROSITE" id="PS51778">
    <property type="entry name" value="VAST"/>
    <property type="match status" value="1"/>
</dbReference>
<evidence type="ECO:0000259" key="7">
    <source>
        <dbReference type="PROSITE" id="PS51778"/>
    </source>
</evidence>
<dbReference type="CDD" id="cd07609">
    <property type="entry name" value="BAR_SIP3_fungi"/>
    <property type="match status" value="1"/>
</dbReference>
<dbReference type="Gene3D" id="1.20.1270.60">
    <property type="entry name" value="Arfaptin homology (AH) domain/BAR domain"/>
    <property type="match status" value="1"/>
</dbReference>
<dbReference type="GO" id="GO:0005737">
    <property type="term" value="C:cytoplasm"/>
    <property type="evidence" value="ECO:0007669"/>
    <property type="project" value="InterPro"/>
</dbReference>
<feature type="compositionally biased region" description="Gly residues" evidence="5">
    <location>
        <begin position="18"/>
        <end position="30"/>
    </location>
</feature>
<dbReference type="InterPro" id="IPR031968">
    <property type="entry name" value="VASt"/>
</dbReference>
<feature type="compositionally biased region" description="Gly residues" evidence="5">
    <location>
        <begin position="597"/>
        <end position="611"/>
    </location>
</feature>
<keyword evidence="2" id="KW-0812">Transmembrane</keyword>
<gene>
    <name evidence="8" type="ORF">SPI_00441</name>
</gene>
<comment type="caution">
    <text evidence="8">The sequence shown here is derived from an EMBL/GenBank/DDBJ whole genome shotgun (WGS) entry which is preliminary data.</text>
</comment>
<dbReference type="SUPFAM" id="SSF103657">
    <property type="entry name" value="BAR/IMD domain-like"/>
    <property type="match status" value="1"/>
</dbReference>
<feature type="compositionally biased region" description="Basic and acidic residues" evidence="5">
    <location>
        <begin position="563"/>
        <end position="578"/>
    </location>
</feature>
<dbReference type="SUPFAM" id="SSF50729">
    <property type="entry name" value="PH domain-like"/>
    <property type="match status" value="1"/>
</dbReference>
<dbReference type="InterPro" id="IPR001849">
    <property type="entry name" value="PH_domain"/>
</dbReference>
<reference evidence="8 9" key="1">
    <citation type="journal article" date="2016" name="Genome Biol. Evol.">
        <title>Divergent and convergent evolution of fungal pathogenicity.</title>
        <authorList>
            <person name="Shang Y."/>
            <person name="Xiao G."/>
            <person name="Zheng P."/>
            <person name="Cen K."/>
            <person name="Zhan S."/>
            <person name="Wang C."/>
        </authorList>
    </citation>
    <scope>NUCLEOTIDE SEQUENCE [LARGE SCALE GENOMIC DNA]</scope>
    <source>
        <strain evidence="8 9">RCEF 264</strain>
    </source>
</reference>
<evidence type="ECO:0000256" key="3">
    <source>
        <dbReference type="ARBA" id="ARBA00022989"/>
    </source>
</evidence>
<evidence type="ECO:0000313" key="8">
    <source>
        <dbReference type="EMBL" id="OAA68246.1"/>
    </source>
</evidence>
<feature type="region of interest" description="Disordered" evidence="5">
    <location>
        <begin position="557"/>
        <end position="578"/>
    </location>
</feature>
<dbReference type="InterPro" id="IPR011993">
    <property type="entry name" value="PH-like_dom_sf"/>
</dbReference>
<dbReference type="CDD" id="cd13280">
    <property type="entry name" value="PH_SIP3"/>
    <property type="match status" value="1"/>
</dbReference>
<dbReference type="Pfam" id="PF16016">
    <property type="entry name" value="VASt"/>
    <property type="match status" value="1"/>
</dbReference>
<dbReference type="InterPro" id="IPR004148">
    <property type="entry name" value="BAR_dom"/>
</dbReference>
<evidence type="ECO:0000256" key="5">
    <source>
        <dbReference type="SAM" id="MobiDB-lite"/>
    </source>
</evidence>
<dbReference type="InterPro" id="IPR039463">
    <property type="entry name" value="Sip3/Lam1_BAR"/>
</dbReference>
<dbReference type="PANTHER" id="PTHR14248">
    <property type="entry name" value="CYCLIN Y, ISOFORM A"/>
    <property type="match status" value="1"/>
</dbReference>
<proteinExistence type="predicted"/>
<feature type="region of interest" description="Disordered" evidence="5">
    <location>
        <begin position="953"/>
        <end position="979"/>
    </location>
</feature>
<dbReference type="Pfam" id="PF16746">
    <property type="entry name" value="BAR_3"/>
    <property type="match status" value="1"/>
</dbReference>
<dbReference type="GO" id="GO:0016020">
    <property type="term" value="C:membrane"/>
    <property type="evidence" value="ECO:0007669"/>
    <property type="project" value="UniProtKB-SubCell"/>
</dbReference>
<feature type="region of interest" description="Disordered" evidence="5">
    <location>
        <begin position="592"/>
        <end position="613"/>
    </location>
</feature>
<evidence type="ECO:0000313" key="9">
    <source>
        <dbReference type="Proteomes" id="UP000076874"/>
    </source>
</evidence>
<evidence type="ECO:0000256" key="1">
    <source>
        <dbReference type="ARBA" id="ARBA00004370"/>
    </source>
</evidence>
<dbReference type="SMART" id="SM00233">
    <property type="entry name" value="PH"/>
    <property type="match status" value="1"/>
</dbReference>
<dbReference type="Gene3D" id="2.30.29.30">
    <property type="entry name" value="Pleckstrin-homology domain (PH domain)/Phosphotyrosine-binding domain (PTB)"/>
    <property type="match status" value="1"/>
</dbReference>
<dbReference type="EMBL" id="AZHD01000001">
    <property type="protein sequence ID" value="OAA68246.1"/>
    <property type="molecule type" value="Genomic_DNA"/>
</dbReference>
<dbReference type="Pfam" id="PF00169">
    <property type="entry name" value="PH"/>
    <property type="match status" value="1"/>
</dbReference>
<dbReference type="PROSITE" id="PS50003">
    <property type="entry name" value="PH_DOMAIN"/>
    <property type="match status" value="1"/>
</dbReference>
<feature type="compositionally biased region" description="Polar residues" evidence="5">
    <location>
        <begin position="57"/>
        <end position="71"/>
    </location>
</feature>
<feature type="domain" description="VASt" evidence="7">
    <location>
        <begin position="1028"/>
        <end position="1199"/>
    </location>
</feature>
<feature type="domain" description="PH" evidence="6">
    <location>
        <begin position="366"/>
        <end position="465"/>
    </location>
</feature>
<feature type="compositionally biased region" description="Low complexity" evidence="5">
    <location>
        <begin position="743"/>
        <end position="758"/>
    </location>
</feature>
<evidence type="ECO:0000256" key="4">
    <source>
        <dbReference type="ARBA" id="ARBA00023136"/>
    </source>
</evidence>
<dbReference type="STRING" id="1081102.A0A168A4R5"/>
<dbReference type="OrthoDB" id="10070851at2759"/>
<keyword evidence="3" id="KW-1133">Transmembrane helix</keyword>
<sequence>MAEATSGPPAVPASADGNAGGSAGGGGGSGNINARIATSPVPPASHPLTSLPLPPVAQTQVSASTSPSANPSLPPSRPSIAVGLHEAALDSPSFRASAVLFGEQIDAIERWLESYVKSTAKLVHDFAGLEDSINHYLAKIVPPAGAADCVIDADHTLLALQRVSDGSRDWWAQVANALRRFDAVNAEPIRGFLHGELRNFKETRRALEHSQKTYDATLARYVGQSKTKEPSALREDAFSLYETRRAYLKTSMDFCQAGPQLRSGLDKLLTRVSADFWRDMKRTRDTDTRAAKWGEEMERIRGWAKEIELSEAALRRELQVARRDVGETTLATIKPSRELDDYSASTVPFLGSRGPVNLRPTQAASISEKQGWLFLRTVTGKPARVNWVHRWFYCRDGIFGWLVQGPQGVLQGDDIGVLLCSAKPAVQEERRFCFEVKTKSQNLTLQAETQGQLIEWLEVFEVAKKKAFEASMARDNASLSVGGVDPAFAITPPAIADFSARALEMAALPTGPAADDAGASLGQTAGALTVPGGSGLDGPLLSRSSFDVSAVPPRRSITTLGQELRREEGESSREHASRIMQKLDLHRKSTFASGAGDVSGEGGGGGRGANMGAGNTPSLQPSGGIASLISASHSLLPVYPLPNTSGQATNPYVAPLAASQRPVLPLPTSAEQHRGCLAPTTFTKSPVQTFLSKVAVTASSEHVLGRSGCLPAGILANYWGSSTWGSAFVAQAGKFRPETPAALEGAAATSGSGAPGSPVIGSPATTGHRKTVSVDAVNLSEPKATDRTAPEVFPPNYPAELKSQHAQFRLLFPSVPLDEKLVLVFNAAWASASDAGTAGSRGLVGSGRVYVSADNMYFYSQTMGLVATYAVSLDIITEVTAAPGKDCDYIFLHLGQDANDTGFTRITIKTFLEDMYLLQARINLLIDDLQAAEPMQVPGLIAALQNLANDEAGRKSPSIESWDDGLASPPPPHSDFAGQHAASRRVHDWNGRRVASGHRTGHRPYGANGGGGKFQLPAHPVVYEPDDMQKKVAERHFEISAKACFHVLFGDKSFIFPKLYFERRARAIEQGPWNLADHGKMKRQFRFVVEVADMLGRKKDEAVVDEQTIDVFSDHATYVVTHVRRAWHLPHSSAFKQVLKVVITHVAKSKCKLAIYVKVDWSKAPPFSRHLVERQALDDASRDADELAEVATDEVRKLGSHSRTKRAIQVYGNIGQQTQAMLFTPGENGTSKKTQIKPRTLTEMVLETFRSFMESVVTSLVMWAFAGCRKLFHIATVYRILLVMLALSVATNLVFSSRETAAWWTERHATKFMRSIGVGPNTLMSKSIYLADLNEAAQGAGLREPAAPEASICYETFLTIANTTNLDGPSEDAGALLSSATSRATAQRLRRTRQKLGSYRHDLLVAMRVVNSIEREMVQSEWENWLADETQRCDQVNTLLVAKKRSASSSSGGGGGGKNGDAALQKELDTLDEKRTARLADWYEDYCGSCRADRQALETLEWHKSML</sequence>
<evidence type="ECO:0000259" key="6">
    <source>
        <dbReference type="PROSITE" id="PS50003"/>
    </source>
</evidence>
<feature type="region of interest" description="Disordered" evidence="5">
    <location>
        <begin position="743"/>
        <end position="769"/>
    </location>
</feature>
<comment type="subcellular location">
    <subcellularLocation>
        <location evidence="1">Membrane</location>
    </subcellularLocation>
</comment>
<dbReference type="InterPro" id="IPR042067">
    <property type="entry name" value="Sip3_PH"/>
</dbReference>
<organism evidence="8 9">
    <name type="scientific">Niveomyces insectorum RCEF 264</name>
    <dbReference type="NCBI Taxonomy" id="1081102"/>
    <lineage>
        <taxon>Eukaryota</taxon>
        <taxon>Fungi</taxon>
        <taxon>Dikarya</taxon>
        <taxon>Ascomycota</taxon>
        <taxon>Pezizomycotina</taxon>
        <taxon>Sordariomycetes</taxon>
        <taxon>Hypocreomycetidae</taxon>
        <taxon>Hypocreales</taxon>
        <taxon>Cordycipitaceae</taxon>
        <taxon>Niveomyces</taxon>
    </lineage>
</organism>
<dbReference type="InterPro" id="IPR027267">
    <property type="entry name" value="AH/BAR_dom_sf"/>
</dbReference>
<name>A0A168A4R5_9HYPO</name>
<keyword evidence="4" id="KW-0472">Membrane</keyword>
<accession>A0A168A4R5</accession>
<protein>
    <submittedName>
        <fullName evidence="8">Transcription factor</fullName>
    </submittedName>
</protein>
<feature type="region of interest" description="Disordered" evidence="5">
    <location>
        <begin position="1"/>
        <end position="78"/>
    </location>
</feature>